<sequence>MARQARRSAVVALAAALLSTVAACGGGDDASSPIPEPPPLATEAATPTPAGSGPVYVLSGELCKKADQSPLADLYPKEEAQPLVNTERLCITHRTSGEKGIDLTVDAEVLNDEGMAKRFVETGRRLAKRPYTDVTGAGTDAHWSGDKDDVKLTSYNGNLVLEVEASVNVADGLPPDIVQRLVKVAAGTYQRLAPG</sequence>
<reference evidence="3" key="1">
    <citation type="submission" date="2022-12" db="EMBL/GenBank/DDBJ databases">
        <title>New Phytohabitans aurantiacus sp. RD004123 nov., an actinomycete isolated from soil.</title>
        <authorList>
            <person name="Triningsih D.W."/>
            <person name="Harunari E."/>
            <person name="Igarashi Y."/>
        </authorList>
    </citation>
    <scope>NUCLEOTIDE SEQUENCE</scope>
    <source>
        <strain evidence="3">RD004123</strain>
    </source>
</reference>
<dbReference type="Proteomes" id="UP001144280">
    <property type="component" value="Unassembled WGS sequence"/>
</dbReference>
<protein>
    <recommendedName>
        <fullName evidence="5">DUF3558 domain-containing protein</fullName>
    </recommendedName>
</protein>
<proteinExistence type="predicted"/>
<feature type="region of interest" description="Disordered" evidence="1">
    <location>
        <begin position="26"/>
        <end position="48"/>
    </location>
</feature>
<dbReference type="PROSITE" id="PS51257">
    <property type="entry name" value="PROKAR_LIPOPROTEIN"/>
    <property type="match status" value="1"/>
</dbReference>
<evidence type="ECO:0000313" key="4">
    <source>
        <dbReference type="Proteomes" id="UP001144280"/>
    </source>
</evidence>
<keyword evidence="4" id="KW-1185">Reference proteome</keyword>
<evidence type="ECO:0000256" key="1">
    <source>
        <dbReference type="SAM" id="MobiDB-lite"/>
    </source>
</evidence>
<comment type="caution">
    <text evidence="3">The sequence shown here is derived from an EMBL/GenBank/DDBJ whole genome shotgun (WGS) entry which is preliminary data.</text>
</comment>
<keyword evidence="2" id="KW-0732">Signal</keyword>
<evidence type="ECO:0000313" key="3">
    <source>
        <dbReference type="EMBL" id="GLI02784.1"/>
    </source>
</evidence>
<accession>A0ABQ5R7N9</accession>
<dbReference type="EMBL" id="BSDI01000069">
    <property type="protein sequence ID" value="GLI02784.1"/>
    <property type="molecule type" value="Genomic_DNA"/>
</dbReference>
<organism evidence="3 4">
    <name type="scientific">Phytohabitans aurantiacus</name>
    <dbReference type="NCBI Taxonomy" id="3016789"/>
    <lineage>
        <taxon>Bacteria</taxon>
        <taxon>Bacillati</taxon>
        <taxon>Actinomycetota</taxon>
        <taxon>Actinomycetes</taxon>
        <taxon>Micromonosporales</taxon>
        <taxon>Micromonosporaceae</taxon>
    </lineage>
</organism>
<gene>
    <name evidence="3" type="ORF">Pa4123_80620</name>
</gene>
<name>A0ABQ5R7N9_9ACTN</name>
<evidence type="ECO:0008006" key="5">
    <source>
        <dbReference type="Google" id="ProtNLM"/>
    </source>
</evidence>
<evidence type="ECO:0000256" key="2">
    <source>
        <dbReference type="SAM" id="SignalP"/>
    </source>
</evidence>
<feature type="signal peptide" evidence="2">
    <location>
        <begin position="1"/>
        <end position="23"/>
    </location>
</feature>
<feature type="chain" id="PRO_5046299982" description="DUF3558 domain-containing protein" evidence="2">
    <location>
        <begin position="24"/>
        <end position="195"/>
    </location>
</feature>